<name>A0A1B1YSV8_9GAMM</name>
<evidence type="ECO:0000313" key="2">
    <source>
        <dbReference type="EMBL" id="ANX03836.1"/>
    </source>
</evidence>
<dbReference type="RefSeq" id="WP_068803522.1">
    <property type="nucleotide sequence ID" value="NZ_CP014671.1"/>
</dbReference>
<dbReference type="OrthoDB" id="9801056at2"/>
<dbReference type="InterPro" id="IPR001509">
    <property type="entry name" value="Epimerase_deHydtase"/>
</dbReference>
<keyword evidence="3" id="KW-1185">Reference proteome</keyword>
<evidence type="ECO:0000259" key="1">
    <source>
        <dbReference type="Pfam" id="PF01370"/>
    </source>
</evidence>
<accession>A0A1B1YSV8</accession>
<dbReference type="KEGG" id="gbi:PG2T_06260"/>
<dbReference type="PANTHER" id="PTHR43245:SF58">
    <property type="entry name" value="BLL5923 PROTEIN"/>
    <property type="match status" value="1"/>
</dbReference>
<reference evidence="3" key="1">
    <citation type="submission" date="2016-03" db="EMBL/GenBank/DDBJ databases">
        <title>Complete genome sequence of Solimmundus cernigliae, representing a novel lineage of polycyclic aromatic hydrocarbon degraders within the Gammaproteobacteria.</title>
        <authorList>
            <person name="Singleton D.R."/>
            <person name="Dickey A.N."/>
            <person name="Scholl E.H."/>
            <person name="Wright F.A."/>
            <person name="Aitken M.D."/>
        </authorList>
    </citation>
    <scope>NUCLEOTIDE SEQUENCE [LARGE SCALE GENOMIC DNA]</scope>
    <source>
        <strain evidence="3">TR3.2</strain>
    </source>
</reference>
<evidence type="ECO:0000313" key="3">
    <source>
        <dbReference type="Proteomes" id="UP000092952"/>
    </source>
</evidence>
<gene>
    <name evidence="2" type="ORF">PG2T_06260</name>
</gene>
<dbReference type="InterPro" id="IPR036291">
    <property type="entry name" value="NAD(P)-bd_dom_sf"/>
</dbReference>
<protein>
    <recommendedName>
        <fullName evidence="1">NAD-dependent epimerase/dehydratase domain-containing protein</fullName>
    </recommendedName>
</protein>
<dbReference type="STRING" id="1810504.PG2T_06260"/>
<dbReference type="CDD" id="cd05232">
    <property type="entry name" value="UDP_G4E_4_SDR_e"/>
    <property type="match status" value="1"/>
</dbReference>
<dbReference type="InParanoid" id="A0A1B1YSV8"/>
<dbReference type="PANTHER" id="PTHR43245">
    <property type="entry name" value="BIFUNCTIONAL POLYMYXIN RESISTANCE PROTEIN ARNA"/>
    <property type="match status" value="1"/>
</dbReference>
<organism evidence="2 3">
    <name type="scientific">Immundisolibacter cernigliae</name>
    <dbReference type="NCBI Taxonomy" id="1810504"/>
    <lineage>
        <taxon>Bacteria</taxon>
        <taxon>Pseudomonadati</taxon>
        <taxon>Pseudomonadota</taxon>
        <taxon>Gammaproteobacteria</taxon>
        <taxon>Immundisolibacterales</taxon>
        <taxon>Immundisolibacteraceae</taxon>
        <taxon>Immundisolibacter</taxon>
    </lineage>
</organism>
<proteinExistence type="predicted"/>
<sequence>MSSFAAGSPVHGTVLVTGAAGFIGRALVERLLAEGVPTLAAVRRPPPQSASGRPPTGGQMVAVGDIGPHTDWRGPLAGVDCVVHLAARVHVMHEQAADPLAEFRRVNVDGTLALARQAVAAGVRRFIFVSSIKVNGEGTAPGRPFAADDVPEPADAYGISKLEAERSLLAVAAETGMQIVIIRPVLVYGPGVKANFRSMMAWLSKGVPLPLGAIDNRRSLVALDNLVDLIVTCMNHPAAASQVFLVSDGEDLSTTELLRRMGTALGRPARLLPVPAAWLDGAARLLGKGAVAQRLCGSLQVDIEKTRRLLGWTPPVTVDEALRETARHFLAQR</sequence>
<dbReference type="SUPFAM" id="SSF51735">
    <property type="entry name" value="NAD(P)-binding Rossmann-fold domains"/>
    <property type="match status" value="1"/>
</dbReference>
<dbReference type="AlphaFoldDB" id="A0A1B1YSV8"/>
<dbReference type="Proteomes" id="UP000092952">
    <property type="component" value="Chromosome"/>
</dbReference>
<dbReference type="Gene3D" id="3.40.50.720">
    <property type="entry name" value="NAD(P)-binding Rossmann-like Domain"/>
    <property type="match status" value="1"/>
</dbReference>
<dbReference type="EMBL" id="CP014671">
    <property type="protein sequence ID" value="ANX03836.1"/>
    <property type="molecule type" value="Genomic_DNA"/>
</dbReference>
<feature type="domain" description="NAD-dependent epimerase/dehydratase" evidence="1">
    <location>
        <begin position="14"/>
        <end position="240"/>
    </location>
</feature>
<dbReference type="InterPro" id="IPR050177">
    <property type="entry name" value="Lipid_A_modif_metabolic_enz"/>
</dbReference>
<dbReference type="Pfam" id="PF01370">
    <property type="entry name" value="Epimerase"/>
    <property type="match status" value="1"/>
</dbReference>